<keyword evidence="1" id="KW-1133">Transmembrane helix</keyword>
<sequence>MLVQTWGEVITASFQTLWAGFMGFLPSLLGAIIVFIIGWVIAIAVGRLAAQIIRVLRVDQILEKIGFEKALDRSGLKLDSGKFIGELIKWFLIIVFLMAATDIIGLTQVTEFLNQVLLYVPRIIVAVLILLVAVMVASFLQRLVKASVEAAGLRSSGFLGTVTKWAVLVFAILAALLQLGIAPALIQTFFTGLVVALALAFGLSFGLGGKDLAGHLLTRIKNEISGK</sequence>
<feature type="transmembrane region" description="Helical" evidence="1">
    <location>
        <begin position="87"/>
        <end position="107"/>
    </location>
</feature>
<dbReference type="AlphaFoldDB" id="A0A1G2FIZ0"/>
<evidence type="ECO:0000313" key="3">
    <source>
        <dbReference type="Proteomes" id="UP000177061"/>
    </source>
</evidence>
<reference evidence="2 3" key="1">
    <citation type="journal article" date="2016" name="Nat. Commun.">
        <title>Thousands of microbial genomes shed light on interconnected biogeochemical processes in an aquifer system.</title>
        <authorList>
            <person name="Anantharaman K."/>
            <person name="Brown C.T."/>
            <person name="Hug L.A."/>
            <person name="Sharon I."/>
            <person name="Castelle C.J."/>
            <person name="Probst A.J."/>
            <person name="Thomas B.C."/>
            <person name="Singh A."/>
            <person name="Wilkins M.J."/>
            <person name="Karaoz U."/>
            <person name="Brodie E.L."/>
            <person name="Williams K.H."/>
            <person name="Hubbard S.S."/>
            <person name="Banfield J.F."/>
        </authorList>
    </citation>
    <scope>NUCLEOTIDE SEQUENCE [LARGE SCALE GENOMIC DNA]</scope>
</reference>
<gene>
    <name evidence="2" type="ORF">A3J64_02895</name>
</gene>
<feature type="transmembrane region" description="Helical" evidence="1">
    <location>
        <begin position="119"/>
        <end position="140"/>
    </location>
</feature>
<feature type="transmembrane region" description="Helical" evidence="1">
    <location>
        <begin position="161"/>
        <end position="182"/>
    </location>
</feature>
<proteinExistence type="predicted"/>
<dbReference type="EMBL" id="MHNB01000003">
    <property type="protein sequence ID" value="OGZ37620.1"/>
    <property type="molecule type" value="Genomic_DNA"/>
</dbReference>
<comment type="caution">
    <text evidence="2">The sequence shown here is derived from an EMBL/GenBank/DDBJ whole genome shotgun (WGS) entry which is preliminary data.</text>
</comment>
<feature type="transmembrane region" description="Helical" evidence="1">
    <location>
        <begin position="188"/>
        <end position="209"/>
    </location>
</feature>
<evidence type="ECO:0008006" key="4">
    <source>
        <dbReference type="Google" id="ProtNLM"/>
    </source>
</evidence>
<dbReference type="Gene3D" id="1.10.287.1260">
    <property type="match status" value="1"/>
</dbReference>
<protein>
    <recommendedName>
        <fullName evidence="4">Small-conductance mechanosensitive ion channel</fullName>
    </recommendedName>
</protein>
<dbReference type="Pfam" id="PF05552">
    <property type="entry name" value="MS_channel_1st_1"/>
    <property type="match status" value="2"/>
</dbReference>
<dbReference type="Proteomes" id="UP000177061">
    <property type="component" value="Unassembled WGS sequence"/>
</dbReference>
<evidence type="ECO:0000313" key="2">
    <source>
        <dbReference type="EMBL" id="OGZ37620.1"/>
    </source>
</evidence>
<evidence type="ECO:0000256" key="1">
    <source>
        <dbReference type="SAM" id="Phobius"/>
    </source>
</evidence>
<keyword evidence="1" id="KW-0812">Transmembrane</keyword>
<dbReference type="InterPro" id="IPR008910">
    <property type="entry name" value="MSC_TM_helix"/>
</dbReference>
<accession>A0A1G2FIZ0</accession>
<name>A0A1G2FIZ0_9BACT</name>
<organism evidence="2 3">
    <name type="scientific">Candidatus Portnoybacteria bacterium RIFCSPHIGHO2_12_FULL_38_9</name>
    <dbReference type="NCBI Taxonomy" id="1801997"/>
    <lineage>
        <taxon>Bacteria</taxon>
        <taxon>Candidatus Portnoyibacteriota</taxon>
    </lineage>
</organism>
<keyword evidence="1" id="KW-0472">Membrane</keyword>
<feature type="transmembrane region" description="Helical" evidence="1">
    <location>
        <begin position="28"/>
        <end position="50"/>
    </location>
</feature>